<dbReference type="EMBL" id="JAGETT010000020">
    <property type="protein sequence ID" value="MBO1919901.1"/>
    <property type="molecule type" value="Genomic_DNA"/>
</dbReference>
<accession>A0A939NG38</accession>
<gene>
    <name evidence="1" type="ORF">J4710_04695</name>
</gene>
<evidence type="ECO:0000313" key="1">
    <source>
        <dbReference type="EMBL" id="MBO1919901.1"/>
    </source>
</evidence>
<comment type="caution">
    <text evidence="1">The sequence shown here is derived from an EMBL/GenBank/DDBJ whole genome shotgun (WGS) entry which is preliminary data.</text>
</comment>
<sequence>MNDIKNILDKQRSSIDTKEAMEIFRYNNTTSIIDLINLSIFPNAFKLNGKWRIPLSDIENYKFNSSQSLNTTEAAIELGLSSNVAVSALIRKTFPNVFKFQGKWRIPRSDFDEYKGIYYDNDYLSVDKIMVLLKSLGVQY</sequence>
<reference evidence="1" key="1">
    <citation type="submission" date="2021-03" db="EMBL/GenBank/DDBJ databases">
        <title>Molecular epidemiology and mechanisms of colistin and carbapenem resistance in Enterobacteriaceae from clinical isolates, the environment and porcine samples in Pretoria, South Africa.</title>
        <authorList>
            <person name="Bogoshi D."/>
            <person name="Mbelle N.M."/>
            <person name="Naidoo V."/>
            <person name="Osei Sekyere J."/>
        </authorList>
    </citation>
    <scope>NUCLEOTIDE SEQUENCE</scope>
    <source>
        <strain evidence="1">ESB009</strain>
    </source>
</reference>
<proteinExistence type="predicted"/>
<dbReference type="AlphaFoldDB" id="A0A939NG38"/>
<protein>
    <submittedName>
        <fullName evidence="1">Helix-turn-helix domain-containing protein</fullName>
    </submittedName>
</protein>
<organism evidence="1">
    <name type="scientific">Staphylococcus xylosus</name>
    <dbReference type="NCBI Taxonomy" id="1288"/>
    <lineage>
        <taxon>Bacteria</taxon>
        <taxon>Bacillati</taxon>
        <taxon>Bacillota</taxon>
        <taxon>Bacilli</taxon>
        <taxon>Bacillales</taxon>
        <taxon>Staphylococcaceae</taxon>
        <taxon>Staphylococcus</taxon>
    </lineage>
</organism>
<name>A0A939NG38_STAXY</name>